<evidence type="ECO:0000313" key="2">
    <source>
        <dbReference type="EMBL" id="UWZ82102.1"/>
    </source>
</evidence>
<gene>
    <name evidence="2" type="ORF">MOP44_16145</name>
</gene>
<dbReference type="EMBL" id="CP093313">
    <property type="protein sequence ID" value="UWZ82102.1"/>
    <property type="molecule type" value="Genomic_DNA"/>
</dbReference>
<dbReference type="Proteomes" id="UP001059380">
    <property type="component" value="Chromosome"/>
</dbReference>
<feature type="compositionally biased region" description="Basic and acidic residues" evidence="1">
    <location>
        <begin position="18"/>
        <end position="29"/>
    </location>
</feature>
<sequence length="74" mass="8229">MASIEHAPAHAGSVYPDLDAKRAAEQDRTHRARQKQSLELQRENILSQRTSNPGRRAALEAALKQIEAEIEKLG</sequence>
<dbReference type="KEGG" id="orp:MOP44_16145"/>
<evidence type="ECO:0000313" key="3">
    <source>
        <dbReference type="Proteomes" id="UP001059380"/>
    </source>
</evidence>
<reference evidence="2" key="1">
    <citation type="submission" date="2021-04" db="EMBL/GenBank/DDBJ databases">
        <title>Phylogenetic analysis of Acidobacteriaceae.</title>
        <authorList>
            <person name="Qiu L."/>
            <person name="Zhang Q."/>
        </authorList>
    </citation>
    <scope>NUCLEOTIDE SEQUENCE</scope>
    <source>
        <strain evidence="2">DSM 25168</strain>
    </source>
</reference>
<proteinExistence type="predicted"/>
<dbReference type="AlphaFoldDB" id="A0A9J7BMG9"/>
<keyword evidence="3" id="KW-1185">Reference proteome</keyword>
<protein>
    <submittedName>
        <fullName evidence="2">Uncharacterized protein</fullName>
    </submittedName>
</protein>
<dbReference type="RefSeq" id="WP_260791191.1">
    <property type="nucleotide sequence ID" value="NZ_CP093313.1"/>
</dbReference>
<accession>A0A9J7BMG9</accession>
<feature type="compositionally biased region" description="Polar residues" evidence="1">
    <location>
        <begin position="35"/>
        <end position="53"/>
    </location>
</feature>
<name>A0A9J7BMG9_9BACT</name>
<evidence type="ECO:0000256" key="1">
    <source>
        <dbReference type="SAM" id="MobiDB-lite"/>
    </source>
</evidence>
<feature type="region of interest" description="Disordered" evidence="1">
    <location>
        <begin position="1"/>
        <end position="54"/>
    </location>
</feature>
<organism evidence="2 3">
    <name type="scientific">Occallatibacter riparius</name>
    <dbReference type="NCBI Taxonomy" id="1002689"/>
    <lineage>
        <taxon>Bacteria</taxon>
        <taxon>Pseudomonadati</taxon>
        <taxon>Acidobacteriota</taxon>
        <taxon>Terriglobia</taxon>
        <taxon>Terriglobales</taxon>
        <taxon>Acidobacteriaceae</taxon>
        <taxon>Occallatibacter</taxon>
    </lineage>
</organism>